<comment type="subcellular location">
    <subcellularLocation>
        <location evidence="1">Cell membrane</location>
        <topology evidence="1">Multi-pass membrane protein</topology>
    </subcellularLocation>
</comment>
<keyword evidence="3 6" id="KW-0812">Transmembrane</keyword>
<keyword evidence="8" id="KW-1185">Reference proteome</keyword>
<keyword evidence="5 6" id="KW-0472">Membrane</keyword>
<feature type="transmembrane region" description="Helical" evidence="6">
    <location>
        <begin position="21"/>
        <end position="45"/>
    </location>
</feature>
<dbReference type="eggNOG" id="COG0477">
    <property type="taxonomic scope" value="Bacteria"/>
</dbReference>
<dbReference type="Proteomes" id="UP000019364">
    <property type="component" value="Unassembled WGS sequence"/>
</dbReference>
<evidence type="ECO:0000313" key="8">
    <source>
        <dbReference type="Proteomes" id="UP000019364"/>
    </source>
</evidence>
<sequence>MAFIIVELKSRTPLLELRVLGSIDFSAGIIVQWVAQFGLYGALFLLPQFLQQARGFGAFDTGLTLLPQAIASGLIMPIAGILFDKIGVRWLVVCGLTLVSGALYQYSHVDLTTESKDVILPLIMCGAGMGMMMMPMNTHLLNKAPRHLVNRVTSLTNSMQQVITSLAVSTLVTILSSRATARGIEMKEAAAASGAAANTSPEALKQASQMVLTKGFDDTFHIMMFVAIGGALLGLLLRKGRKSEQESSSAKVHSEIMHG</sequence>
<evidence type="ECO:0000256" key="2">
    <source>
        <dbReference type="ARBA" id="ARBA00022448"/>
    </source>
</evidence>
<dbReference type="Gene3D" id="1.20.1250.20">
    <property type="entry name" value="MFS general substrate transporter like domains"/>
    <property type="match status" value="1"/>
</dbReference>
<accession>W7YGX9</accession>
<organism evidence="7 8">
    <name type="scientific">Paenibacillus pini JCM 16418</name>
    <dbReference type="NCBI Taxonomy" id="1236976"/>
    <lineage>
        <taxon>Bacteria</taxon>
        <taxon>Bacillati</taxon>
        <taxon>Bacillota</taxon>
        <taxon>Bacilli</taxon>
        <taxon>Bacillales</taxon>
        <taxon>Paenibacillaceae</taxon>
        <taxon>Paenibacillus</taxon>
    </lineage>
</organism>
<evidence type="ECO:0000256" key="5">
    <source>
        <dbReference type="ARBA" id="ARBA00023136"/>
    </source>
</evidence>
<dbReference type="GO" id="GO:0005886">
    <property type="term" value="C:plasma membrane"/>
    <property type="evidence" value="ECO:0007669"/>
    <property type="project" value="UniProtKB-SubCell"/>
</dbReference>
<dbReference type="AlphaFoldDB" id="W7YGX9"/>
<feature type="transmembrane region" description="Helical" evidence="6">
    <location>
        <begin position="65"/>
        <end position="83"/>
    </location>
</feature>
<dbReference type="SUPFAM" id="SSF103473">
    <property type="entry name" value="MFS general substrate transporter"/>
    <property type="match status" value="1"/>
</dbReference>
<dbReference type="RefSeq" id="WP_306304760.1">
    <property type="nucleotide sequence ID" value="NZ_BAVZ01000004.1"/>
</dbReference>
<protein>
    <recommendedName>
        <fullName evidence="9">Drug resistance transporter</fullName>
    </recommendedName>
</protein>
<reference evidence="7 8" key="1">
    <citation type="journal article" date="2014" name="Genome Announc.">
        <title>Draft Genome Sequence of Paenibacillus pini JCM 16418T, Isolated from the Rhizosphere of Pine Tree.</title>
        <authorList>
            <person name="Yuki M."/>
            <person name="Oshima K."/>
            <person name="Suda W."/>
            <person name="Oshida Y."/>
            <person name="Kitamura K."/>
            <person name="Iida Y."/>
            <person name="Hattori M."/>
            <person name="Ohkuma M."/>
        </authorList>
    </citation>
    <scope>NUCLEOTIDE SEQUENCE [LARGE SCALE GENOMIC DNA]</scope>
    <source>
        <strain evidence="7 8">JCM 16418</strain>
    </source>
</reference>
<dbReference type="InterPro" id="IPR011701">
    <property type="entry name" value="MFS"/>
</dbReference>
<dbReference type="Pfam" id="PF07690">
    <property type="entry name" value="MFS_1"/>
    <property type="match status" value="1"/>
</dbReference>
<evidence type="ECO:0000256" key="1">
    <source>
        <dbReference type="ARBA" id="ARBA00004651"/>
    </source>
</evidence>
<dbReference type="PANTHER" id="PTHR42718:SF9">
    <property type="entry name" value="MAJOR FACILITATOR SUPERFAMILY MULTIDRUG TRANSPORTER MFSC"/>
    <property type="match status" value="1"/>
</dbReference>
<gene>
    <name evidence="7" type="ORF">JCM16418_1750</name>
</gene>
<dbReference type="InterPro" id="IPR036259">
    <property type="entry name" value="MFS_trans_sf"/>
</dbReference>
<dbReference type="GO" id="GO:0022857">
    <property type="term" value="F:transmembrane transporter activity"/>
    <property type="evidence" value="ECO:0007669"/>
    <property type="project" value="InterPro"/>
</dbReference>
<feature type="transmembrane region" description="Helical" evidence="6">
    <location>
        <begin position="220"/>
        <end position="237"/>
    </location>
</feature>
<keyword evidence="4 6" id="KW-1133">Transmembrane helix</keyword>
<keyword evidence="2" id="KW-0813">Transport</keyword>
<evidence type="ECO:0000313" key="7">
    <source>
        <dbReference type="EMBL" id="GAF07722.1"/>
    </source>
</evidence>
<dbReference type="PANTHER" id="PTHR42718">
    <property type="entry name" value="MAJOR FACILITATOR SUPERFAMILY MULTIDRUG TRANSPORTER MFSC"/>
    <property type="match status" value="1"/>
</dbReference>
<evidence type="ECO:0000256" key="6">
    <source>
        <dbReference type="SAM" id="Phobius"/>
    </source>
</evidence>
<comment type="caution">
    <text evidence="7">The sequence shown here is derived from an EMBL/GenBank/DDBJ whole genome shotgun (WGS) entry which is preliminary data.</text>
</comment>
<evidence type="ECO:0000256" key="3">
    <source>
        <dbReference type="ARBA" id="ARBA00022692"/>
    </source>
</evidence>
<dbReference type="EMBL" id="BAVZ01000004">
    <property type="protein sequence ID" value="GAF07722.1"/>
    <property type="molecule type" value="Genomic_DNA"/>
</dbReference>
<evidence type="ECO:0000256" key="4">
    <source>
        <dbReference type="ARBA" id="ARBA00022989"/>
    </source>
</evidence>
<proteinExistence type="predicted"/>
<name>W7YGX9_9BACL</name>
<feature type="transmembrane region" description="Helical" evidence="6">
    <location>
        <begin position="119"/>
        <end position="141"/>
    </location>
</feature>
<dbReference type="STRING" id="1236976.JCM16418_1750"/>
<feature type="transmembrane region" description="Helical" evidence="6">
    <location>
        <begin position="90"/>
        <end position="107"/>
    </location>
</feature>
<evidence type="ECO:0008006" key="9">
    <source>
        <dbReference type="Google" id="ProtNLM"/>
    </source>
</evidence>
<feature type="transmembrane region" description="Helical" evidence="6">
    <location>
        <begin position="162"/>
        <end position="181"/>
    </location>
</feature>